<dbReference type="PANTHER" id="PTHR24023:SF1082">
    <property type="entry name" value="COLLAGEN TRIPLE HELIX REPEAT"/>
    <property type="match status" value="1"/>
</dbReference>
<organism evidence="2 3">
    <name type="scientific">Mytilus coruscus</name>
    <name type="common">Sea mussel</name>
    <dbReference type="NCBI Taxonomy" id="42192"/>
    <lineage>
        <taxon>Eukaryota</taxon>
        <taxon>Metazoa</taxon>
        <taxon>Spiralia</taxon>
        <taxon>Lophotrochozoa</taxon>
        <taxon>Mollusca</taxon>
        <taxon>Bivalvia</taxon>
        <taxon>Autobranchia</taxon>
        <taxon>Pteriomorphia</taxon>
        <taxon>Mytilida</taxon>
        <taxon>Mytiloidea</taxon>
        <taxon>Mytilidae</taxon>
        <taxon>Mytilinae</taxon>
        <taxon>Mytilus</taxon>
    </lineage>
</organism>
<feature type="region of interest" description="Disordered" evidence="1">
    <location>
        <begin position="151"/>
        <end position="308"/>
    </location>
</feature>
<feature type="region of interest" description="Disordered" evidence="1">
    <location>
        <begin position="351"/>
        <end position="443"/>
    </location>
</feature>
<feature type="compositionally biased region" description="Polar residues" evidence="1">
    <location>
        <begin position="428"/>
        <end position="443"/>
    </location>
</feature>
<dbReference type="AlphaFoldDB" id="A0A6J8EM75"/>
<feature type="compositionally biased region" description="Basic residues" evidence="1">
    <location>
        <begin position="175"/>
        <end position="186"/>
    </location>
</feature>
<accession>A0A6J8EM75</accession>
<dbReference type="InterPro" id="IPR008160">
    <property type="entry name" value="Collagen"/>
</dbReference>
<dbReference type="EMBL" id="CACVKT020009356">
    <property type="protein sequence ID" value="CAC5421528.1"/>
    <property type="molecule type" value="Genomic_DNA"/>
</dbReference>
<protein>
    <submittedName>
        <fullName evidence="2">COL5AS</fullName>
    </submittedName>
</protein>
<proteinExistence type="predicted"/>
<dbReference type="Proteomes" id="UP000507470">
    <property type="component" value="Unassembled WGS sequence"/>
</dbReference>
<feature type="compositionally biased region" description="Basic and acidic residues" evidence="1">
    <location>
        <begin position="198"/>
        <end position="215"/>
    </location>
</feature>
<keyword evidence="3" id="KW-1185">Reference proteome</keyword>
<sequence length="443" mass="46590">MKSYGIPCKIIKTIKEIYTGFKCTIIDQGETSEWFEIKSVEDVEKFTYLGAIINNEGGGSSDIKNSIKKARGAFHRLGNIWYARGIGRKTNIHLYKSLHNKERHTANSTEPFEDHTSVSCYIMAGRNAFITVLICAACLEFVIAHTSYRTQSKPTNYRSNKSRIKQTYRDTSKHTGYRSRKPRRKQTYPAPVKNTSYRTKEPETKQTYSDTEKQRFSYAKYQYPGTRGPPGPPGPPGSPGTKGQRGLKGMDGPPGPNGVDGPPGPKGADGPPGPNGAEGTPGAPGSDGPPGPNGAEGPPGPNGAEGELRNTANVKPFKILDLLETTKGHVFHINQMMPVYYLFLPGQPGPRGGYGPPGPNGAEGTPGAPGSDGPPGPNGAEGTPGAPGSDGPPGPNGAEGPPGPNGAEGTPGAPGSDGPPGPNGAEDVNSSSLSCDKLTSNRM</sequence>
<reference evidence="2 3" key="1">
    <citation type="submission" date="2020-06" db="EMBL/GenBank/DDBJ databases">
        <authorList>
            <person name="Li R."/>
            <person name="Bekaert M."/>
        </authorList>
    </citation>
    <scope>NUCLEOTIDE SEQUENCE [LARGE SCALE GENOMIC DNA]</scope>
    <source>
        <strain evidence="3">wild</strain>
    </source>
</reference>
<feature type="compositionally biased region" description="Low complexity" evidence="1">
    <location>
        <begin position="360"/>
        <end position="371"/>
    </location>
</feature>
<feature type="compositionally biased region" description="Low complexity" evidence="1">
    <location>
        <begin position="275"/>
        <end position="286"/>
    </location>
</feature>
<gene>
    <name evidence="2" type="ORF">MCOR_53643</name>
</gene>
<feature type="compositionally biased region" description="Pro residues" evidence="1">
    <location>
        <begin position="227"/>
        <end position="238"/>
    </location>
</feature>
<dbReference type="GO" id="GO:0031012">
    <property type="term" value="C:extracellular matrix"/>
    <property type="evidence" value="ECO:0007669"/>
    <property type="project" value="TreeGrafter"/>
</dbReference>
<feature type="compositionally biased region" description="Low complexity" evidence="1">
    <location>
        <begin position="405"/>
        <end position="416"/>
    </location>
</feature>
<dbReference type="Pfam" id="PF01391">
    <property type="entry name" value="Collagen"/>
    <property type="match status" value="2"/>
</dbReference>
<evidence type="ECO:0000313" key="3">
    <source>
        <dbReference type="Proteomes" id="UP000507470"/>
    </source>
</evidence>
<evidence type="ECO:0000313" key="2">
    <source>
        <dbReference type="EMBL" id="CAC5421528.1"/>
    </source>
</evidence>
<evidence type="ECO:0000256" key="1">
    <source>
        <dbReference type="SAM" id="MobiDB-lite"/>
    </source>
</evidence>
<dbReference type="InterPro" id="IPR050149">
    <property type="entry name" value="Collagen_superfamily"/>
</dbReference>
<dbReference type="PANTHER" id="PTHR24023">
    <property type="entry name" value="COLLAGEN ALPHA"/>
    <property type="match status" value="1"/>
</dbReference>
<dbReference type="GO" id="GO:0005615">
    <property type="term" value="C:extracellular space"/>
    <property type="evidence" value="ECO:0007669"/>
    <property type="project" value="TreeGrafter"/>
</dbReference>
<name>A0A6J8EM75_MYTCO</name>